<accession>A0A1C5AWC3</accession>
<organism evidence="2 3">
    <name type="scientific">Micromonospora matsumotoense</name>
    <dbReference type="NCBI Taxonomy" id="121616"/>
    <lineage>
        <taxon>Bacteria</taxon>
        <taxon>Bacillati</taxon>
        <taxon>Actinomycetota</taxon>
        <taxon>Actinomycetes</taxon>
        <taxon>Micromonosporales</taxon>
        <taxon>Micromonosporaceae</taxon>
        <taxon>Micromonospora</taxon>
    </lineage>
</organism>
<reference evidence="3" key="1">
    <citation type="submission" date="2016-06" db="EMBL/GenBank/DDBJ databases">
        <authorList>
            <person name="Varghese N."/>
            <person name="Submissions Spin"/>
        </authorList>
    </citation>
    <scope>NUCLEOTIDE SEQUENCE [LARGE SCALE GENOMIC DNA]</scope>
    <source>
        <strain evidence="3">DSM 44100</strain>
    </source>
</reference>
<feature type="transmembrane region" description="Helical" evidence="1">
    <location>
        <begin position="20"/>
        <end position="43"/>
    </location>
</feature>
<evidence type="ECO:0000256" key="1">
    <source>
        <dbReference type="SAM" id="Phobius"/>
    </source>
</evidence>
<keyword evidence="1" id="KW-1133">Transmembrane helix</keyword>
<keyword evidence="1" id="KW-0472">Membrane</keyword>
<name>A0A1C5AWC3_9ACTN</name>
<gene>
    <name evidence="2" type="ORF">GA0070216_1353</name>
</gene>
<sequence>MHTSRATTDGSSVSIRKTLYVSFLRGAATALGGGLVSLLTWWLQNR</sequence>
<dbReference type="Proteomes" id="UP000198797">
    <property type="component" value="Unassembled WGS sequence"/>
</dbReference>
<evidence type="ECO:0000313" key="2">
    <source>
        <dbReference type="EMBL" id="SCF49473.1"/>
    </source>
</evidence>
<keyword evidence="3" id="KW-1185">Reference proteome</keyword>
<dbReference type="EMBL" id="FMCU01000035">
    <property type="protein sequence ID" value="SCF49473.1"/>
    <property type="molecule type" value="Genomic_DNA"/>
</dbReference>
<protein>
    <submittedName>
        <fullName evidence="2">Uncharacterized protein</fullName>
    </submittedName>
</protein>
<proteinExistence type="predicted"/>
<dbReference type="AlphaFoldDB" id="A0A1C5AWC3"/>
<keyword evidence="1" id="KW-0812">Transmembrane</keyword>
<evidence type="ECO:0000313" key="3">
    <source>
        <dbReference type="Proteomes" id="UP000198797"/>
    </source>
</evidence>